<dbReference type="Gene3D" id="3.50.50.60">
    <property type="entry name" value="FAD/NAD(P)-binding domain"/>
    <property type="match status" value="1"/>
</dbReference>
<evidence type="ECO:0000256" key="3">
    <source>
        <dbReference type="SAM" id="Phobius"/>
    </source>
</evidence>
<feature type="binding site" evidence="2">
    <location>
        <begin position="32"/>
        <end position="35"/>
    </location>
    <ligand>
        <name>FAD</name>
        <dbReference type="ChEBI" id="CHEBI:57692"/>
    </ligand>
</feature>
<dbReference type="AlphaFoldDB" id="A0A117UXC3"/>
<feature type="transmembrane region" description="Helical" evidence="3">
    <location>
        <begin position="27"/>
        <end position="47"/>
    </location>
</feature>
<dbReference type="OrthoDB" id="7178350at2"/>
<reference evidence="4 5" key="1">
    <citation type="submission" date="2015-10" db="EMBL/GenBank/DDBJ databases">
        <title>Draft genome sequence of Novosphingobium fuchskuhlense DSM 25065 isolated from a surface water sample of the southwest basin of Lake Grosse Fuchskuhle.</title>
        <authorList>
            <person name="Ruckert C."/>
            <person name="Winkler A."/>
            <person name="Glaeser J."/>
            <person name="Grossart H.-P."/>
            <person name="Kalinowski J."/>
            <person name="Glaeser S."/>
        </authorList>
    </citation>
    <scope>NUCLEOTIDE SEQUENCE [LARGE SCALE GENOMIC DNA]</scope>
    <source>
        <strain evidence="4 5">FNE08-7</strain>
    </source>
</reference>
<evidence type="ECO:0000256" key="1">
    <source>
        <dbReference type="PIRSR" id="PIRSR011396-1"/>
    </source>
</evidence>
<organism evidence="4 5">
    <name type="scientific">Novosphingobium fuchskuhlense</name>
    <dbReference type="NCBI Taxonomy" id="1117702"/>
    <lineage>
        <taxon>Bacteria</taxon>
        <taxon>Pseudomonadati</taxon>
        <taxon>Pseudomonadota</taxon>
        <taxon>Alphaproteobacteria</taxon>
        <taxon>Sphingomonadales</taxon>
        <taxon>Sphingomonadaceae</taxon>
        <taxon>Novosphingobium</taxon>
    </lineage>
</organism>
<dbReference type="PANTHER" id="PTHR43747:SF4">
    <property type="entry name" value="FLAVIN-DEPENDENT TRYPTOPHAN HALOGENASE"/>
    <property type="match status" value="1"/>
</dbReference>
<dbReference type="PANTHER" id="PTHR43747">
    <property type="entry name" value="FAD-BINDING PROTEIN"/>
    <property type="match status" value="1"/>
</dbReference>
<name>A0A117UXC3_9SPHN</name>
<feature type="binding site" evidence="2">
    <location>
        <position position="365"/>
    </location>
    <ligand>
        <name>FAD</name>
        <dbReference type="ChEBI" id="CHEBI:57692"/>
    </ligand>
</feature>
<dbReference type="EMBL" id="LLZS01000003">
    <property type="protein sequence ID" value="KUR72580.1"/>
    <property type="molecule type" value="Genomic_DNA"/>
</dbReference>
<evidence type="ECO:0000313" key="4">
    <source>
        <dbReference type="EMBL" id="KUR72580.1"/>
    </source>
</evidence>
<evidence type="ECO:0000313" key="5">
    <source>
        <dbReference type="Proteomes" id="UP000058012"/>
    </source>
</evidence>
<dbReference type="STRING" id="1117702.AQZ52_04875"/>
<dbReference type="Proteomes" id="UP000058012">
    <property type="component" value="Unassembled WGS sequence"/>
</dbReference>
<feature type="binding site" evidence="2">
    <location>
        <position position="97"/>
    </location>
    <ligand>
        <name>7-chloro-L-tryptophan</name>
        <dbReference type="ChEBI" id="CHEBI:58713"/>
    </ligand>
</feature>
<dbReference type="GO" id="GO:0000166">
    <property type="term" value="F:nucleotide binding"/>
    <property type="evidence" value="ECO:0007669"/>
    <property type="project" value="UniProtKB-KW"/>
</dbReference>
<accession>A0A117UXC3</accession>
<dbReference type="InterPro" id="IPR036188">
    <property type="entry name" value="FAD/NAD-bd_sf"/>
</dbReference>
<dbReference type="PIRSF" id="PIRSF011396">
    <property type="entry name" value="Trp_halogenase"/>
    <property type="match status" value="1"/>
</dbReference>
<gene>
    <name evidence="4" type="ORF">AQZ52_04875</name>
</gene>
<dbReference type="GO" id="GO:0004497">
    <property type="term" value="F:monooxygenase activity"/>
    <property type="evidence" value="ECO:0007669"/>
    <property type="project" value="InterPro"/>
</dbReference>
<keyword evidence="2" id="KW-0285">Flavoprotein</keyword>
<dbReference type="InterPro" id="IPR033856">
    <property type="entry name" value="Trp_halogen"/>
</dbReference>
<dbReference type="InterPro" id="IPR006905">
    <property type="entry name" value="Flavin_halogenase"/>
</dbReference>
<proteinExistence type="predicted"/>
<dbReference type="InterPro" id="IPR050816">
    <property type="entry name" value="Flavin-dep_Halogenase_NPB"/>
</dbReference>
<protein>
    <submittedName>
        <fullName evidence="4">Tryptophan halogenase</fullName>
    </submittedName>
</protein>
<keyword evidence="2" id="KW-0274">FAD</keyword>
<feature type="binding site" evidence="2">
    <location>
        <position position="361"/>
    </location>
    <ligand>
        <name>L-tryptophan</name>
        <dbReference type="ChEBI" id="CHEBI:57912"/>
    </ligand>
</feature>
<evidence type="ECO:0000256" key="2">
    <source>
        <dbReference type="PIRSR" id="PIRSR011396-2"/>
    </source>
</evidence>
<keyword evidence="5" id="KW-1185">Reference proteome</keyword>
<dbReference type="Pfam" id="PF04820">
    <property type="entry name" value="Trp_halogenase"/>
    <property type="match status" value="1"/>
</dbReference>
<keyword evidence="2" id="KW-0547">Nucleotide-binding</keyword>
<sequence length="520" mass="57913">MAHAGKRQGAAEGNALVNEGDRRIRSVLVVGGGSAGWMSAAMLATMLKRDCRITLVESDEIGIVGVGEATIPPIRLFNETLGISEADFIRETRGTFKLGIEFVDWGSVGSRYFHPFGPHGRNFDMVPLHQYWLKTREEPGAFPLDELSMAWQIARAGRMARPVPDQRSLLSTFDYAYHFDASLYAAFLRRHAEARGVTRVEGKIGDVTLNGETGIVESVTLEDGRTLEADLFIDCSGLRALLIEGALKTGFEDWSHWLPCDRAVAMPCANAGPPTPYTRSTAREAGWQWRIPLQHRIGNGYVYSSPFLEDDKAAELLTSRLDGEALGDPRFVRFRTGRRKLHWNRNVVAVGLSSGFLEPLESTSIHLIQANISKLIGLFPDRDFDPATIDEFNRIAHAETDRIRDFLILHYKLTQRQDHELWRYVSSMDVPDTLALKLEHFRRHGRLIAREMDLFAPASWLAVHIGQHNYPEGLDPLIAHRGIDARDYLAKLRAGMAAEAAKLPSHEAYIAGLIGAPAAA</sequence>
<keyword evidence="3" id="KW-1133">Transmembrane helix</keyword>
<dbReference type="SUPFAM" id="SSF51905">
    <property type="entry name" value="FAD/NAD(P)-binding domain"/>
    <property type="match status" value="1"/>
</dbReference>
<comment type="caution">
    <text evidence="4">The sequence shown here is derived from an EMBL/GenBank/DDBJ whole genome shotgun (WGS) entry which is preliminary data.</text>
</comment>
<keyword evidence="3" id="KW-0472">Membrane</keyword>
<feature type="active site" evidence="1">
    <location>
        <position position="97"/>
    </location>
</feature>
<keyword evidence="3" id="KW-0812">Transmembrane</keyword>
<feature type="binding site" evidence="2">
    <location>
        <position position="352"/>
    </location>
    <ligand>
        <name>FAD</name>
        <dbReference type="ChEBI" id="CHEBI:57692"/>
    </ligand>
</feature>